<name>A0A166N9X3_9AGAM</name>
<protein>
    <submittedName>
        <fullName evidence="8">t-SNARE</fullName>
    </submittedName>
</protein>
<evidence type="ECO:0000259" key="7">
    <source>
        <dbReference type="PROSITE" id="PS50192"/>
    </source>
</evidence>
<dbReference type="OrthoDB" id="10255013at2759"/>
<dbReference type="GO" id="GO:0005886">
    <property type="term" value="C:plasma membrane"/>
    <property type="evidence" value="ECO:0007669"/>
    <property type="project" value="TreeGrafter"/>
</dbReference>
<reference evidence="8 9" key="1">
    <citation type="journal article" date="2016" name="Mol. Biol. Evol.">
        <title>Comparative Genomics of Early-Diverging Mushroom-Forming Fungi Provides Insights into the Origins of Lignocellulose Decay Capabilities.</title>
        <authorList>
            <person name="Nagy L.G."/>
            <person name="Riley R."/>
            <person name="Tritt A."/>
            <person name="Adam C."/>
            <person name="Daum C."/>
            <person name="Floudas D."/>
            <person name="Sun H."/>
            <person name="Yadav J.S."/>
            <person name="Pangilinan J."/>
            <person name="Larsson K.H."/>
            <person name="Matsuura K."/>
            <person name="Barry K."/>
            <person name="Labutti K."/>
            <person name="Kuo R."/>
            <person name="Ohm R.A."/>
            <person name="Bhattacharya S.S."/>
            <person name="Shirouzu T."/>
            <person name="Yoshinaga Y."/>
            <person name="Martin F.M."/>
            <person name="Grigoriev I.V."/>
            <person name="Hibbett D.S."/>
        </authorList>
    </citation>
    <scope>NUCLEOTIDE SEQUENCE [LARGE SCALE GENOMIC DNA]</scope>
    <source>
        <strain evidence="8 9">CBS 109695</strain>
    </source>
</reference>
<organism evidence="8 9">
    <name type="scientific">Athelia psychrophila</name>
    <dbReference type="NCBI Taxonomy" id="1759441"/>
    <lineage>
        <taxon>Eukaryota</taxon>
        <taxon>Fungi</taxon>
        <taxon>Dikarya</taxon>
        <taxon>Basidiomycota</taxon>
        <taxon>Agaricomycotina</taxon>
        <taxon>Agaricomycetes</taxon>
        <taxon>Agaricomycetidae</taxon>
        <taxon>Atheliales</taxon>
        <taxon>Atheliaceae</taxon>
        <taxon>Athelia</taxon>
    </lineage>
</organism>
<dbReference type="PANTHER" id="PTHR19957:SF307">
    <property type="entry name" value="PROTEIN SSO1-RELATED"/>
    <property type="match status" value="1"/>
</dbReference>
<gene>
    <name evidence="8" type="ORF">FIBSPDRAFT_929670</name>
</gene>
<keyword evidence="5 6" id="KW-0472">Membrane</keyword>
<dbReference type="GO" id="GO:0031201">
    <property type="term" value="C:SNARE complex"/>
    <property type="evidence" value="ECO:0007669"/>
    <property type="project" value="TreeGrafter"/>
</dbReference>
<keyword evidence="9" id="KW-1185">Reference proteome</keyword>
<evidence type="ECO:0000256" key="1">
    <source>
        <dbReference type="ARBA" id="ARBA00004211"/>
    </source>
</evidence>
<dbReference type="SMART" id="SM00503">
    <property type="entry name" value="SynN"/>
    <property type="match status" value="1"/>
</dbReference>
<dbReference type="InterPro" id="IPR006011">
    <property type="entry name" value="Syntaxin_N"/>
</dbReference>
<dbReference type="Pfam" id="PF00804">
    <property type="entry name" value="Syntaxin"/>
    <property type="match status" value="1"/>
</dbReference>
<dbReference type="Gene3D" id="1.20.58.70">
    <property type="match status" value="1"/>
</dbReference>
<comment type="subcellular location">
    <subcellularLocation>
        <location evidence="1">Membrane</location>
        <topology evidence="1">Single-pass type IV membrane protein</topology>
    </subcellularLocation>
</comment>
<dbReference type="InterPro" id="IPR000727">
    <property type="entry name" value="T_SNARE_dom"/>
</dbReference>
<dbReference type="CDD" id="cd15849">
    <property type="entry name" value="SNARE_Sso1"/>
    <property type="match status" value="1"/>
</dbReference>
<dbReference type="AlphaFoldDB" id="A0A166N9X3"/>
<evidence type="ECO:0000256" key="2">
    <source>
        <dbReference type="ARBA" id="ARBA00009063"/>
    </source>
</evidence>
<dbReference type="GO" id="GO:0000149">
    <property type="term" value="F:SNARE binding"/>
    <property type="evidence" value="ECO:0007669"/>
    <property type="project" value="TreeGrafter"/>
</dbReference>
<dbReference type="GO" id="GO:0006906">
    <property type="term" value="P:vesicle fusion"/>
    <property type="evidence" value="ECO:0007669"/>
    <property type="project" value="TreeGrafter"/>
</dbReference>
<dbReference type="SUPFAM" id="SSF47661">
    <property type="entry name" value="t-snare proteins"/>
    <property type="match status" value="1"/>
</dbReference>
<feature type="domain" description="T-SNARE coiled-coil homology" evidence="7">
    <location>
        <begin position="205"/>
        <end position="267"/>
    </location>
</feature>
<evidence type="ECO:0000256" key="3">
    <source>
        <dbReference type="ARBA" id="ARBA00022692"/>
    </source>
</evidence>
<evidence type="ECO:0000313" key="8">
    <source>
        <dbReference type="EMBL" id="KZP24797.1"/>
    </source>
</evidence>
<accession>A0A166N9X3</accession>
<sequence>MPSDRLAALRAQNNTDALPDAENGQAGYELKDIRVPSGTEGSMSTFFSTVGSLQDAIKKYDKNVLAIAELQSRSLTALDENASRQYQSELDALAAETRTLGNNLSKQIQQLTTWPVKAGDIQPRNNQIGLVKSKFTEALQRYQKVEQQHREKERERVARQFKIVKPNATPEETAAVVNEAGAGSNQIFAQAVSSSERYGQAREALEDTQTRQQALQRVEKTLSELVQLFNDMATLVLQQEETINHVEATASIIKGDVQEGDKQLGVAIIHALNARRGRQICFGIFLIIVIALGLGLGIYYGYVLPKAQGH</sequence>
<dbReference type="STRING" id="436010.A0A166N9X3"/>
<dbReference type="GO" id="GO:0012505">
    <property type="term" value="C:endomembrane system"/>
    <property type="evidence" value="ECO:0007669"/>
    <property type="project" value="TreeGrafter"/>
</dbReference>
<dbReference type="SMART" id="SM00397">
    <property type="entry name" value="t_SNARE"/>
    <property type="match status" value="1"/>
</dbReference>
<keyword evidence="3 6" id="KW-0812">Transmembrane</keyword>
<dbReference type="Proteomes" id="UP000076532">
    <property type="component" value="Unassembled WGS sequence"/>
</dbReference>
<proteinExistence type="inferred from homology"/>
<dbReference type="EMBL" id="KV417524">
    <property type="protein sequence ID" value="KZP24797.1"/>
    <property type="molecule type" value="Genomic_DNA"/>
</dbReference>
<dbReference type="GO" id="GO:0006886">
    <property type="term" value="P:intracellular protein transport"/>
    <property type="evidence" value="ECO:0007669"/>
    <property type="project" value="TreeGrafter"/>
</dbReference>
<evidence type="ECO:0000256" key="4">
    <source>
        <dbReference type="ARBA" id="ARBA00022989"/>
    </source>
</evidence>
<evidence type="ECO:0000256" key="5">
    <source>
        <dbReference type="ARBA" id="ARBA00023136"/>
    </source>
</evidence>
<dbReference type="PROSITE" id="PS50192">
    <property type="entry name" value="T_SNARE"/>
    <property type="match status" value="1"/>
</dbReference>
<dbReference type="GO" id="GO:0005484">
    <property type="term" value="F:SNAP receptor activity"/>
    <property type="evidence" value="ECO:0007669"/>
    <property type="project" value="TreeGrafter"/>
</dbReference>
<comment type="similarity">
    <text evidence="2">Belongs to the syntaxin family.</text>
</comment>
<dbReference type="GO" id="GO:0006887">
    <property type="term" value="P:exocytosis"/>
    <property type="evidence" value="ECO:0007669"/>
    <property type="project" value="TreeGrafter"/>
</dbReference>
<evidence type="ECO:0000256" key="6">
    <source>
        <dbReference type="SAM" id="Phobius"/>
    </source>
</evidence>
<dbReference type="InterPro" id="IPR010989">
    <property type="entry name" value="SNARE"/>
</dbReference>
<feature type="transmembrane region" description="Helical" evidence="6">
    <location>
        <begin position="280"/>
        <end position="302"/>
    </location>
</feature>
<evidence type="ECO:0000313" key="9">
    <source>
        <dbReference type="Proteomes" id="UP000076532"/>
    </source>
</evidence>
<dbReference type="InterPro" id="IPR045242">
    <property type="entry name" value="Syntaxin"/>
</dbReference>
<dbReference type="PANTHER" id="PTHR19957">
    <property type="entry name" value="SYNTAXIN"/>
    <property type="match status" value="1"/>
</dbReference>
<keyword evidence="4 6" id="KW-1133">Transmembrane helix</keyword>
<dbReference type="GO" id="GO:0048278">
    <property type="term" value="P:vesicle docking"/>
    <property type="evidence" value="ECO:0007669"/>
    <property type="project" value="TreeGrafter"/>
</dbReference>